<dbReference type="InterPro" id="IPR014756">
    <property type="entry name" value="Ig_E-set"/>
</dbReference>
<sequence length="1759" mass="200067">MQKIKKPLSWLLVFFFMFTLFPRLTPRASAEVNYLSADLIVSLVGNFTPDGDNKDSNWRPENPEGFMKLYQNGVYEKVVTFKKAGDYEYKVAFNGKWDGCIPGGDNRKLKVPADNTKVIFRFDAKNKEVYDSINESQRFKNSATLVGTLNGFLQNGQDWNPADTNFDLEYIGGGFYKGTFTLTPQDKDFEYKVAYNHVWGAGEIQGSNRVIKKDKLTDNVNVTFLANPELNLCVDSVNNPDINTVVSLIGPIREVQSGEWDAALKGFEFYYLDGQGKFIFSKYFAPQSEDRTFDYKACENYSWDGGGIPSSGNLRVTIPKEGKIVYFIADVKERKLYDSINNTDKVAEILGLEAPIVSPEIYPDGRVIFRYKNNNANKVYLAGDFNGWNAEKDLMVKDEKGVWSIELTLNPGEYKYKFVVDGNWITDPSNPNQADDGYGGKNSVVKVPARVKSPVVNGTSVTFNYLDLTGKVRKVELAGSILDKDWKERRTFEKQGDIFTITLDNVLPGVYQYKFIVDGNWMFDPVNPRKTGDGAFDNSVVYVPGLIELLVPFEMQMDSELTLKGRVLKEDGSVEDYLDVEWSLVENPNNIAKIENGKLVVSTLPEGVEEVVLKLKGKDKNSGIELTKETKVVRELSEVPGGRTAILAGTLQHFVGGGDWDPSNQNTRMKHIGDNLYKLTIKNLPAGIYEYKVAMGSWNENYGNNGERNGANITMQNPKTQDVTFYYSDISHIVTDSTKYIPRLSDEERPKLVIDNKEYVMKDLELRGVYSTEVELGAATYSNIKVKVDDKEFVYQDITLTEGKRVKFSYDLITGLIFNNAVSSSIDVSKIFYDSRSSEYKVPFGAVKVGEEVTLRLKTGRDIAQAKLVVFTPNGQLSFDMTREQKDEYYLWTAKFTPNEKGMYKYYFIVSNGSDVKAYGDDDGLYGRGKADELGKVMYYGLNVYLNDYKTPDWMKNAVIYHIFPDRFYNGDKNNDYAQKLARGFLPYEFYEDWYAIPEVPSIENNDGYKGTKGDGEWCNEMYGGDIRGVIQKLDYLQSLGVNVLYFNPISKSISNHRYDATDYRELDPLLGSMDDFVELANKAKQRGMKIILDGVFNHVSDDSIYFDRYGKHMTKGKPLGAYQYWSRVYDLMNEKGLTQQEAEKQVQDYFRSIGITDFHYKDWFKIENRKVDVGTKNEHYAYEGWWGFDSMPVIQALNGSEYKVESWADEIIDGQDSNSRFWLRQGSNGWRLDVANEVSDETWQHFRRAVKEEGDNVIIGEIWDDASRYLLGDMYDSVMNYRFRAAVLDYLMGKKDAKETMEVLELVREQYPKEAFYAMFNLIDSHDTQRAISAFDGYEKSQKAVAEAPTENAKKLLKLAVLMQMTYPGAPVIYYGDEAAQAGADDPDNRRAFPWGKGDKDMVEWYAKLANMRNTYEVLRTGEISPIELDGVFAFKRTLKNETAFVLINNGETKTIELDVPQNISKLTDAVTGREYTVQNGKVNVQVLEKQGVVLVDNFRQVAVDSEKLKDAYDPSFIVNKKEVKNAMEDINTILSNDTKEGSEVKVRLNDDKVLRDVLSLAATKNLTLVVDVDGVEFKFNAKDIVINVDGDLKLSVEEKLDNIDVINKLLKNSYYIPLNIKSNFGILVGTDVKVSVKVDNDKFSEKKAYVYYFNPATQKFEEIECTFENGVVTFVITHCSDYIITNKKIEIKEDVKDKEEKEQKDNGKIDDKQNENDKLPKTGGFPLEGVVFISLALIITGMFILRKSSKKYVINRG</sequence>
<dbReference type="CDD" id="cd02859">
    <property type="entry name" value="E_set_AMPKbeta_like_N"/>
    <property type="match status" value="2"/>
</dbReference>
<gene>
    <name evidence="7" type="ORF">SAMN02746091_00262</name>
</gene>
<dbReference type="Gene3D" id="2.60.40.1180">
    <property type="entry name" value="Golgi alpha-mannosidase II"/>
    <property type="match status" value="1"/>
</dbReference>
<dbReference type="InterPro" id="IPR032640">
    <property type="entry name" value="AMPK1_CBM"/>
</dbReference>
<reference evidence="8" key="1">
    <citation type="submission" date="2016-11" db="EMBL/GenBank/DDBJ databases">
        <authorList>
            <person name="Varghese N."/>
            <person name="Submissions S."/>
        </authorList>
    </citation>
    <scope>NUCLEOTIDE SEQUENCE [LARGE SCALE GENOMIC DNA]</scope>
    <source>
        <strain evidence="8">DSM 10124</strain>
    </source>
</reference>
<dbReference type="Proteomes" id="UP000184423">
    <property type="component" value="Unassembled WGS sequence"/>
</dbReference>
<dbReference type="GO" id="GO:0004553">
    <property type="term" value="F:hydrolase activity, hydrolyzing O-glycosyl compounds"/>
    <property type="evidence" value="ECO:0007669"/>
    <property type="project" value="InterPro"/>
</dbReference>
<dbReference type="InterPro" id="IPR004185">
    <property type="entry name" value="Glyco_hydro_13_lg-like_dom"/>
</dbReference>
<dbReference type="InterPro" id="IPR045857">
    <property type="entry name" value="O16G_dom_2"/>
</dbReference>
<dbReference type="PANTHER" id="PTHR10357:SF210">
    <property type="entry name" value="MALTODEXTRIN GLUCOSIDASE"/>
    <property type="match status" value="1"/>
</dbReference>
<feature type="transmembrane region" description="Helical" evidence="5">
    <location>
        <begin position="1727"/>
        <end position="1747"/>
    </location>
</feature>
<keyword evidence="2" id="KW-0378">Hydrolase</keyword>
<dbReference type="SMART" id="SM00642">
    <property type="entry name" value="Aamy"/>
    <property type="match status" value="1"/>
</dbReference>
<feature type="domain" description="Glycosyl hydrolase family 13 catalytic" evidence="6">
    <location>
        <begin position="962"/>
        <end position="1414"/>
    </location>
</feature>
<dbReference type="Gene3D" id="3.90.400.10">
    <property type="entry name" value="Oligo-1,6-glucosidase, Domain 2"/>
    <property type="match status" value="1"/>
</dbReference>
<dbReference type="Gene3D" id="3.20.20.80">
    <property type="entry name" value="Glycosidases"/>
    <property type="match status" value="1"/>
</dbReference>
<dbReference type="InterPro" id="IPR054409">
    <property type="entry name" value="X25_BaPul-like"/>
</dbReference>
<feature type="region of interest" description="Disordered" evidence="4">
    <location>
        <begin position="1697"/>
        <end position="1722"/>
    </location>
</feature>
<dbReference type="RefSeq" id="WP_073247675.1">
    <property type="nucleotide sequence ID" value="NZ_FQVG01000003.1"/>
</dbReference>
<dbReference type="Pfam" id="PF22058">
    <property type="entry name" value="X25_BaPul_like"/>
    <property type="match status" value="3"/>
</dbReference>
<evidence type="ECO:0000256" key="1">
    <source>
        <dbReference type="ARBA" id="ARBA00008061"/>
    </source>
</evidence>
<evidence type="ECO:0000256" key="5">
    <source>
        <dbReference type="SAM" id="Phobius"/>
    </source>
</evidence>
<keyword evidence="5" id="KW-0472">Membrane</keyword>
<keyword evidence="5" id="KW-1133">Transmembrane helix</keyword>
<evidence type="ECO:0000256" key="3">
    <source>
        <dbReference type="ARBA" id="ARBA00023295"/>
    </source>
</evidence>
<evidence type="ECO:0000256" key="4">
    <source>
        <dbReference type="SAM" id="MobiDB-lite"/>
    </source>
</evidence>
<dbReference type="Pfam" id="PF16561">
    <property type="entry name" value="AMPK1_CBM"/>
    <property type="match status" value="2"/>
</dbReference>
<protein>
    <submittedName>
        <fullName evidence="7">Glycosidase</fullName>
    </submittedName>
</protein>
<keyword evidence="5" id="KW-0812">Transmembrane</keyword>
<keyword evidence="8" id="KW-1185">Reference proteome</keyword>
<evidence type="ECO:0000313" key="7">
    <source>
        <dbReference type="EMBL" id="SHE37753.1"/>
    </source>
</evidence>
<dbReference type="GO" id="GO:0005975">
    <property type="term" value="P:carbohydrate metabolic process"/>
    <property type="evidence" value="ECO:0007669"/>
    <property type="project" value="InterPro"/>
</dbReference>
<dbReference type="InterPro" id="IPR006047">
    <property type="entry name" value="GH13_cat_dom"/>
</dbReference>
<evidence type="ECO:0000256" key="2">
    <source>
        <dbReference type="ARBA" id="ARBA00022801"/>
    </source>
</evidence>
<dbReference type="InterPro" id="IPR013780">
    <property type="entry name" value="Glyco_hydro_b"/>
</dbReference>
<dbReference type="CDD" id="cd11338">
    <property type="entry name" value="AmyAc_CMD"/>
    <property type="match status" value="1"/>
</dbReference>
<evidence type="ECO:0000313" key="8">
    <source>
        <dbReference type="Proteomes" id="UP000184423"/>
    </source>
</evidence>
<dbReference type="Gene3D" id="2.60.40.10">
    <property type="entry name" value="Immunoglobulins"/>
    <property type="match status" value="7"/>
</dbReference>
<dbReference type="SUPFAM" id="SSF51445">
    <property type="entry name" value="(Trans)glycosidases"/>
    <property type="match status" value="1"/>
</dbReference>
<dbReference type="CDD" id="cd02857">
    <property type="entry name" value="E_set_CDase_PDE_N"/>
    <property type="match status" value="1"/>
</dbReference>
<name>A0A1M4T002_9CLOT</name>
<dbReference type="SUPFAM" id="SSF51011">
    <property type="entry name" value="Glycosyl hydrolase domain"/>
    <property type="match status" value="1"/>
</dbReference>
<dbReference type="EMBL" id="FQVG01000003">
    <property type="protein sequence ID" value="SHE37753.1"/>
    <property type="molecule type" value="Genomic_DNA"/>
</dbReference>
<organism evidence="7 8">
    <name type="scientific">Caloramator proteoclasticus DSM 10124</name>
    <dbReference type="NCBI Taxonomy" id="1121262"/>
    <lineage>
        <taxon>Bacteria</taxon>
        <taxon>Bacillati</taxon>
        <taxon>Bacillota</taxon>
        <taxon>Clostridia</taxon>
        <taxon>Eubacteriales</taxon>
        <taxon>Clostridiaceae</taxon>
        <taxon>Caloramator</taxon>
    </lineage>
</organism>
<dbReference type="Pfam" id="PF00128">
    <property type="entry name" value="Alpha-amylase"/>
    <property type="match status" value="1"/>
</dbReference>
<dbReference type="SUPFAM" id="SSF81296">
    <property type="entry name" value="E set domains"/>
    <property type="match status" value="3"/>
</dbReference>
<dbReference type="InterPro" id="IPR013783">
    <property type="entry name" value="Ig-like_fold"/>
</dbReference>
<dbReference type="InterPro" id="IPR017853">
    <property type="entry name" value="GH"/>
</dbReference>
<proteinExistence type="inferred from homology"/>
<accession>A0A1M4T002</accession>
<comment type="similarity">
    <text evidence="1">Belongs to the glycosyl hydrolase 13 family.</text>
</comment>
<dbReference type="PANTHER" id="PTHR10357">
    <property type="entry name" value="ALPHA-AMYLASE FAMILY MEMBER"/>
    <property type="match status" value="1"/>
</dbReference>
<dbReference type="CDD" id="cd12962">
    <property type="entry name" value="X25_BaPul_like"/>
    <property type="match status" value="1"/>
</dbReference>
<keyword evidence="3 7" id="KW-0326">Glycosidase</keyword>
<evidence type="ECO:0000259" key="6">
    <source>
        <dbReference type="SMART" id="SM00642"/>
    </source>
</evidence>